<accession>A0A430AJX9</accession>
<evidence type="ECO:0000313" key="1">
    <source>
        <dbReference type="EMBL" id="RSU08313.1"/>
    </source>
</evidence>
<dbReference type="Proteomes" id="UP000288669">
    <property type="component" value="Unassembled WGS sequence"/>
</dbReference>
<name>A0A430AJX9_9ENTE</name>
<organism evidence="1 2">
    <name type="scientific">Vagococcus entomophilus</name>
    <dbReference type="NCBI Taxonomy" id="1160095"/>
    <lineage>
        <taxon>Bacteria</taxon>
        <taxon>Bacillati</taxon>
        <taxon>Bacillota</taxon>
        <taxon>Bacilli</taxon>
        <taxon>Lactobacillales</taxon>
        <taxon>Enterococcaceae</taxon>
        <taxon>Vagococcus</taxon>
    </lineage>
</organism>
<evidence type="ECO:0000313" key="2">
    <source>
        <dbReference type="Proteomes" id="UP000288669"/>
    </source>
</evidence>
<dbReference type="RefSeq" id="WP_126822797.1">
    <property type="nucleotide sequence ID" value="NZ_JBHLWU010000001.1"/>
</dbReference>
<protein>
    <submittedName>
        <fullName evidence="1">Uncharacterized protein</fullName>
    </submittedName>
</protein>
<sequence>MNKYQKRKRKAIINEDFQTILKNAILPNNKFPHHQRRVGRINLENDIKEFKNLAPIERARFFMHIIYKKAFIKYELVR</sequence>
<proteinExistence type="predicted"/>
<keyword evidence="2" id="KW-1185">Reference proteome</keyword>
<reference evidence="1 2" key="1">
    <citation type="submission" date="2017-05" db="EMBL/GenBank/DDBJ databases">
        <title>Vagococcus spp. assemblies.</title>
        <authorList>
            <person name="Gulvik C.A."/>
        </authorList>
    </citation>
    <scope>NUCLEOTIDE SEQUENCE [LARGE SCALE GENOMIC DNA]</scope>
    <source>
        <strain evidence="1 2">DSM 24756</strain>
    </source>
</reference>
<gene>
    <name evidence="1" type="ORF">CBF30_03470</name>
</gene>
<comment type="caution">
    <text evidence="1">The sequence shown here is derived from an EMBL/GenBank/DDBJ whole genome shotgun (WGS) entry which is preliminary data.</text>
</comment>
<dbReference type="EMBL" id="NGJZ01000001">
    <property type="protein sequence ID" value="RSU08313.1"/>
    <property type="molecule type" value="Genomic_DNA"/>
</dbReference>
<dbReference type="AlphaFoldDB" id="A0A430AJX9"/>